<sequence length="41" mass="4765">MVIANAFVVLNSLTYRTHHVERFHLLYFHCAYKRSAASPSL</sequence>
<protein>
    <submittedName>
        <fullName evidence="1">Uncharacterized protein</fullName>
    </submittedName>
</protein>
<evidence type="ECO:0000313" key="1">
    <source>
        <dbReference type="EMBL" id="CDW23074.1"/>
    </source>
</evidence>
<reference evidence="1" key="1">
    <citation type="submission" date="2014-05" db="EMBL/GenBank/DDBJ databases">
        <authorList>
            <person name="Chronopoulou M."/>
        </authorList>
    </citation>
    <scope>NUCLEOTIDE SEQUENCE</scope>
    <source>
        <tissue evidence="1">Whole organism</tissue>
    </source>
</reference>
<name>A0A0K2TAF8_LEPSM</name>
<dbReference type="EMBL" id="HACA01005713">
    <property type="protein sequence ID" value="CDW23074.1"/>
    <property type="molecule type" value="Transcribed_RNA"/>
</dbReference>
<proteinExistence type="predicted"/>
<dbReference type="AlphaFoldDB" id="A0A0K2TAF8"/>
<accession>A0A0K2TAF8</accession>
<organism evidence="1">
    <name type="scientific">Lepeophtheirus salmonis</name>
    <name type="common">Salmon louse</name>
    <name type="synonym">Caligus salmonis</name>
    <dbReference type="NCBI Taxonomy" id="72036"/>
    <lineage>
        <taxon>Eukaryota</taxon>
        <taxon>Metazoa</taxon>
        <taxon>Ecdysozoa</taxon>
        <taxon>Arthropoda</taxon>
        <taxon>Crustacea</taxon>
        <taxon>Multicrustacea</taxon>
        <taxon>Hexanauplia</taxon>
        <taxon>Copepoda</taxon>
        <taxon>Siphonostomatoida</taxon>
        <taxon>Caligidae</taxon>
        <taxon>Lepeophtheirus</taxon>
    </lineage>
</organism>